<evidence type="ECO:0000256" key="4">
    <source>
        <dbReference type="SAM" id="Phobius"/>
    </source>
</evidence>
<evidence type="ECO:0000256" key="3">
    <source>
        <dbReference type="ARBA" id="ARBA00023136"/>
    </source>
</evidence>
<organism evidence="6 7">
    <name type="scientific">Piscirickettsia litoralis</name>
    <dbReference type="NCBI Taxonomy" id="1891921"/>
    <lineage>
        <taxon>Bacteria</taxon>
        <taxon>Pseudomonadati</taxon>
        <taxon>Pseudomonadota</taxon>
        <taxon>Gammaproteobacteria</taxon>
        <taxon>Thiotrichales</taxon>
        <taxon>Piscirickettsiaceae</taxon>
        <taxon>Piscirickettsia</taxon>
    </lineage>
</organism>
<dbReference type="Proteomes" id="UP000094329">
    <property type="component" value="Unassembled WGS sequence"/>
</dbReference>
<name>A0ABX3A424_9GAMM</name>
<evidence type="ECO:0000313" key="6">
    <source>
        <dbReference type="EMBL" id="ODN43203.1"/>
    </source>
</evidence>
<dbReference type="InterPro" id="IPR036259">
    <property type="entry name" value="MFS_trans_sf"/>
</dbReference>
<dbReference type="Pfam" id="PF07690">
    <property type="entry name" value="MFS_1"/>
    <property type="match status" value="1"/>
</dbReference>
<evidence type="ECO:0000256" key="2">
    <source>
        <dbReference type="ARBA" id="ARBA00022989"/>
    </source>
</evidence>
<accession>A0ABX3A424</accession>
<feature type="domain" description="Major facilitator superfamily (MFS) profile" evidence="5">
    <location>
        <begin position="1"/>
        <end position="68"/>
    </location>
</feature>
<comment type="caution">
    <text evidence="6">The sequence shown here is derived from an EMBL/GenBank/DDBJ whole genome shotgun (WGS) entry which is preliminary data.</text>
</comment>
<dbReference type="InterPro" id="IPR011701">
    <property type="entry name" value="MFS"/>
</dbReference>
<keyword evidence="7" id="KW-1185">Reference proteome</keyword>
<keyword evidence="2 4" id="KW-1133">Transmembrane helix</keyword>
<dbReference type="PROSITE" id="PS50850">
    <property type="entry name" value="MFS"/>
    <property type="match status" value="1"/>
</dbReference>
<dbReference type="EMBL" id="MDTU01000001">
    <property type="protein sequence ID" value="ODN43203.1"/>
    <property type="molecule type" value="Genomic_DNA"/>
</dbReference>
<feature type="transmembrane region" description="Helical" evidence="4">
    <location>
        <begin position="44"/>
        <end position="63"/>
    </location>
</feature>
<evidence type="ECO:0000313" key="7">
    <source>
        <dbReference type="Proteomes" id="UP000094329"/>
    </source>
</evidence>
<protein>
    <recommendedName>
        <fullName evidence="5">Major facilitator superfamily (MFS) profile domain-containing protein</fullName>
    </recommendedName>
</protein>
<gene>
    <name evidence="6" type="ORF">BGC07_10080</name>
</gene>
<reference evidence="6 7" key="1">
    <citation type="submission" date="2016-08" db="EMBL/GenBank/DDBJ databases">
        <title>Draft genome sequence of Candidatus Piscirickettsia litoralis, from seawater.</title>
        <authorList>
            <person name="Wan X."/>
            <person name="Lee A.J."/>
            <person name="Hou S."/>
            <person name="Donachie S.P."/>
        </authorList>
    </citation>
    <scope>NUCLEOTIDE SEQUENCE [LARGE SCALE GENOMIC DNA]</scope>
    <source>
        <strain evidence="6 7">Y2</strain>
    </source>
</reference>
<evidence type="ECO:0000256" key="1">
    <source>
        <dbReference type="ARBA" id="ARBA00022692"/>
    </source>
</evidence>
<dbReference type="SUPFAM" id="SSF103473">
    <property type="entry name" value="MFS general substrate transporter"/>
    <property type="match status" value="1"/>
</dbReference>
<keyword evidence="3 4" id="KW-0472">Membrane</keyword>
<dbReference type="Gene3D" id="1.20.1250.20">
    <property type="entry name" value="MFS general substrate transporter like domains"/>
    <property type="match status" value="1"/>
</dbReference>
<dbReference type="RefSeq" id="WP_069313002.1">
    <property type="nucleotide sequence ID" value="NZ_MDTU01000001.1"/>
</dbReference>
<proteinExistence type="predicted"/>
<feature type="transmembrane region" description="Helical" evidence="4">
    <location>
        <begin position="21"/>
        <end position="38"/>
    </location>
</feature>
<dbReference type="InterPro" id="IPR020846">
    <property type="entry name" value="MFS_dom"/>
</dbReference>
<evidence type="ECO:0000259" key="5">
    <source>
        <dbReference type="PROSITE" id="PS50850"/>
    </source>
</evidence>
<keyword evidence="1 4" id="KW-0812">Transmembrane</keyword>
<sequence length="68" mass="7689">MIYQQATAKKKGQSIGLFKTVYAISMAIGPIVGGFIYSHWSGDMVWYLSGIIAVFCLGLCWLLRHERY</sequence>